<dbReference type="PANTHER" id="PTHR23132">
    <property type="entry name" value="D-ALANINE--D-ALANINE LIGASE"/>
    <property type="match status" value="1"/>
</dbReference>
<keyword evidence="3" id="KW-0547">Nucleotide-binding</keyword>
<dbReference type="Pfam" id="PF07478">
    <property type="entry name" value="Dala_Dala_lig_C"/>
    <property type="match status" value="1"/>
</dbReference>
<dbReference type="GO" id="GO:0008716">
    <property type="term" value="F:D-alanine-D-alanine ligase activity"/>
    <property type="evidence" value="ECO:0007669"/>
    <property type="project" value="InterPro"/>
</dbReference>
<evidence type="ECO:0000313" key="5">
    <source>
        <dbReference type="EMBL" id="KAJ6635202.1"/>
    </source>
</evidence>
<accession>A0A9Q0RWN5</accession>
<name>A0A9Q0RWN5_9DIPT</name>
<evidence type="ECO:0000313" key="6">
    <source>
        <dbReference type="Proteomes" id="UP001151699"/>
    </source>
</evidence>
<gene>
    <name evidence="5" type="primary">ddl_1</name>
    <name evidence="5" type="ORF">Bhyg_13786</name>
</gene>
<dbReference type="PROSITE" id="PS50975">
    <property type="entry name" value="ATP_GRASP"/>
    <property type="match status" value="1"/>
</dbReference>
<dbReference type="GO" id="GO:0046872">
    <property type="term" value="F:metal ion binding"/>
    <property type="evidence" value="ECO:0007669"/>
    <property type="project" value="InterPro"/>
</dbReference>
<dbReference type="PANTHER" id="PTHR23132:SF23">
    <property type="entry name" value="D-ALANINE--D-ALANINE LIGASE B"/>
    <property type="match status" value="1"/>
</dbReference>
<proteinExistence type="inferred from homology"/>
<reference evidence="5" key="1">
    <citation type="submission" date="2022-07" db="EMBL/GenBank/DDBJ databases">
        <authorList>
            <person name="Trinca V."/>
            <person name="Uliana J.V.C."/>
            <person name="Torres T.T."/>
            <person name="Ward R.J."/>
            <person name="Monesi N."/>
        </authorList>
    </citation>
    <scope>NUCLEOTIDE SEQUENCE</scope>
    <source>
        <strain evidence="5">HSMRA1968</strain>
        <tissue evidence="5">Whole embryos</tissue>
    </source>
</reference>
<sequence>MTDTMKIGVLVSSYDETNSPFAEFDEYQNPGIYVKTHEFHLRVVTKKNAKEQIDRIVEEGFDYIWNFLWGLPDDNIAGIDEVKYLESKNVPMLGASSKYLLLTKLDQKNAIASAGLKTPKGIAIKGDEVSLPQLDLGDLQFPLISKPAVGCGSEFLTEQSVCSNLTKLWTQIEILKSKVNCEILIEEFIDGQEVACIVLETRNGNIALEPLIYEFPDNYPSTKRFLDFQKKFAGVETGEVKYKIFDGDASLKKNIQETAIKAYESLGVLGSGYARVDIRIRGSDLYVLEINHTPAFFAKIGNTYGDDFTIESTFPGGHERLGNQSKTQTMKIGVLINPTPAFFAKIGNTYGDDFTIESTFPGGHERLVEEIITSKRRFDVILQAYKEIANVYEDQILIKNDI</sequence>
<dbReference type="EMBL" id="WJQU01000004">
    <property type="protein sequence ID" value="KAJ6635202.1"/>
    <property type="molecule type" value="Genomic_DNA"/>
</dbReference>
<dbReference type="InterPro" id="IPR011095">
    <property type="entry name" value="Dala_Dala_lig_C"/>
</dbReference>
<comment type="caution">
    <text evidence="5">The sequence shown here is derived from an EMBL/GenBank/DDBJ whole genome shotgun (WGS) entry which is preliminary data.</text>
</comment>
<evidence type="ECO:0000256" key="2">
    <source>
        <dbReference type="ARBA" id="ARBA00022598"/>
    </source>
</evidence>
<dbReference type="GO" id="GO:0005524">
    <property type="term" value="F:ATP binding"/>
    <property type="evidence" value="ECO:0007669"/>
    <property type="project" value="UniProtKB-UniRule"/>
</dbReference>
<feature type="domain" description="ATP-grasp" evidence="4">
    <location>
        <begin position="108"/>
        <end position="319"/>
    </location>
</feature>
<keyword evidence="6" id="KW-1185">Reference proteome</keyword>
<dbReference type="InterPro" id="IPR011761">
    <property type="entry name" value="ATP-grasp"/>
</dbReference>
<keyword evidence="2 5" id="KW-0436">Ligase</keyword>
<evidence type="ECO:0000256" key="3">
    <source>
        <dbReference type="PROSITE-ProRule" id="PRU00409"/>
    </source>
</evidence>
<dbReference type="Gene3D" id="3.30.470.20">
    <property type="entry name" value="ATP-grasp fold, B domain"/>
    <property type="match status" value="1"/>
</dbReference>
<dbReference type="OrthoDB" id="66144at2759"/>
<dbReference type="Proteomes" id="UP001151699">
    <property type="component" value="Chromosome C"/>
</dbReference>
<comment type="similarity">
    <text evidence="1">Belongs to the D-alanine--D-alanine ligase family.</text>
</comment>
<evidence type="ECO:0000256" key="1">
    <source>
        <dbReference type="ARBA" id="ARBA00010871"/>
    </source>
</evidence>
<dbReference type="AlphaFoldDB" id="A0A9Q0RWN5"/>
<keyword evidence="3" id="KW-0067">ATP-binding</keyword>
<protein>
    <submittedName>
        <fullName evidence="5">D-alanine--D-alanine ligase</fullName>
    </submittedName>
</protein>
<dbReference type="SUPFAM" id="SSF56059">
    <property type="entry name" value="Glutathione synthetase ATP-binding domain-like"/>
    <property type="match status" value="1"/>
</dbReference>
<evidence type="ECO:0000259" key="4">
    <source>
        <dbReference type="PROSITE" id="PS50975"/>
    </source>
</evidence>
<organism evidence="5 6">
    <name type="scientific">Pseudolycoriella hygida</name>
    <dbReference type="NCBI Taxonomy" id="35572"/>
    <lineage>
        <taxon>Eukaryota</taxon>
        <taxon>Metazoa</taxon>
        <taxon>Ecdysozoa</taxon>
        <taxon>Arthropoda</taxon>
        <taxon>Hexapoda</taxon>
        <taxon>Insecta</taxon>
        <taxon>Pterygota</taxon>
        <taxon>Neoptera</taxon>
        <taxon>Endopterygota</taxon>
        <taxon>Diptera</taxon>
        <taxon>Nematocera</taxon>
        <taxon>Sciaroidea</taxon>
        <taxon>Sciaridae</taxon>
        <taxon>Pseudolycoriella</taxon>
    </lineage>
</organism>